<reference evidence="2 3" key="1">
    <citation type="submission" date="2021-01" db="EMBL/GenBank/DDBJ databases">
        <title>Whole genome shotgun sequence of Plantactinospora mayteni NBRC 109088.</title>
        <authorList>
            <person name="Komaki H."/>
            <person name="Tamura T."/>
        </authorList>
    </citation>
    <scope>NUCLEOTIDE SEQUENCE [LARGE SCALE GENOMIC DNA]</scope>
    <source>
        <strain evidence="2 3">NBRC 109088</strain>
    </source>
</reference>
<feature type="region of interest" description="Disordered" evidence="1">
    <location>
        <begin position="38"/>
        <end position="61"/>
    </location>
</feature>
<proteinExistence type="predicted"/>
<organism evidence="2 3">
    <name type="scientific">Plantactinospora mayteni</name>
    <dbReference type="NCBI Taxonomy" id="566021"/>
    <lineage>
        <taxon>Bacteria</taxon>
        <taxon>Bacillati</taxon>
        <taxon>Actinomycetota</taxon>
        <taxon>Actinomycetes</taxon>
        <taxon>Micromonosporales</taxon>
        <taxon>Micromonosporaceae</taxon>
        <taxon>Plantactinospora</taxon>
    </lineage>
</organism>
<gene>
    <name evidence="2" type="ORF">Pma05_85020</name>
</gene>
<keyword evidence="3" id="KW-1185">Reference proteome</keyword>
<evidence type="ECO:0000313" key="2">
    <source>
        <dbReference type="EMBL" id="GIH01930.1"/>
    </source>
</evidence>
<protein>
    <submittedName>
        <fullName evidence="2">Uncharacterized protein</fullName>
    </submittedName>
</protein>
<evidence type="ECO:0000313" key="3">
    <source>
        <dbReference type="Proteomes" id="UP000621500"/>
    </source>
</evidence>
<dbReference type="Proteomes" id="UP000621500">
    <property type="component" value="Unassembled WGS sequence"/>
</dbReference>
<feature type="compositionally biased region" description="Basic and acidic residues" evidence="1">
    <location>
        <begin position="47"/>
        <end position="61"/>
    </location>
</feature>
<dbReference type="EMBL" id="BONX01000116">
    <property type="protein sequence ID" value="GIH01930.1"/>
    <property type="molecule type" value="Genomic_DNA"/>
</dbReference>
<accession>A0ABQ4F4X0</accession>
<name>A0ABQ4F4X0_9ACTN</name>
<comment type="caution">
    <text evidence="2">The sequence shown here is derived from an EMBL/GenBank/DDBJ whole genome shotgun (WGS) entry which is preliminary data.</text>
</comment>
<sequence length="61" mass="6938">MPSHGGSLDLTTRHAEVASDFVVEELLDLSRVRAACQPRQQPGWTAQHEERPEREGVLWRT</sequence>
<evidence type="ECO:0000256" key="1">
    <source>
        <dbReference type="SAM" id="MobiDB-lite"/>
    </source>
</evidence>